<evidence type="ECO:0000313" key="10">
    <source>
        <dbReference type="EMBL" id="MCL7931720.1"/>
    </source>
</evidence>
<reference evidence="10" key="1">
    <citation type="submission" date="2022-05" db="EMBL/GenBank/DDBJ databases">
        <title>Halomonas geminus sp. nov. and Halomonas llamarensis sp. nov. isolated from high-altitude salars of the Atacama Desert.</title>
        <authorList>
            <person name="Hintersatz C."/>
            <person name="Rojas L.A."/>
            <person name="Wei T.-S."/>
            <person name="Kutschke S."/>
            <person name="Lehmann F."/>
            <person name="Jain R."/>
            <person name="Pollmann K."/>
        </authorList>
    </citation>
    <scope>NUCLEOTIDE SEQUENCE</scope>
    <source>
        <strain evidence="10">ATCHA</strain>
    </source>
</reference>
<evidence type="ECO:0000256" key="3">
    <source>
        <dbReference type="ARBA" id="ARBA00022654"/>
    </source>
</evidence>
<evidence type="ECO:0000256" key="5">
    <source>
        <dbReference type="ARBA" id="ARBA00022691"/>
    </source>
</evidence>
<protein>
    <recommendedName>
        <fullName evidence="2 9">Acyl-homoserine-lactone synthase</fullName>
        <ecNumber evidence="1 9">2.3.1.184</ecNumber>
    </recommendedName>
    <alternativeName>
        <fullName evidence="9">Autoinducer synthesis protein</fullName>
    </alternativeName>
</protein>
<dbReference type="PROSITE" id="PS00949">
    <property type="entry name" value="AUTOINDUCER_SYNTH_1"/>
    <property type="match status" value="1"/>
</dbReference>
<organism evidence="10 11">
    <name type="scientific">Halomonas llamarensis</name>
    <dbReference type="NCBI Taxonomy" id="2945104"/>
    <lineage>
        <taxon>Bacteria</taxon>
        <taxon>Pseudomonadati</taxon>
        <taxon>Pseudomonadota</taxon>
        <taxon>Gammaproteobacteria</taxon>
        <taxon>Oceanospirillales</taxon>
        <taxon>Halomonadaceae</taxon>
        <taxon>Halomonas</taxon>
    </lineage>
</organism>
<evidence type="ECO:0000256" key="7">
    <source>
        <dbReference type="ARBA" id="ARBA00048576"/>
    </source>
</evidence>
<proteinExistence type="inferred from homology"/>
<evidence type="ECO:0000256" key="9">
    <source>
        <dbReference type="RuleBase" id="RU361135"/>
    </source>
</evidence>
<comment type="caution">
    <text evidence="10">The sequence shown here is derived from an EMBL/GenBank/DDBJ whole genome shotgun (WGS) entry which is preliminary data.</text>
</comment>
<keyword evidence="5 9" id="KW-0949">S-adenosyl-L-methionine</keyword>
<dbReference type="SUPFAM" id="SSF55729">
    <property type="entry name" value="Acyl-CoA N-acyltransferases (Nat)"/>
    <property type="match status" value="1"/>
</dbReference>
<dbReference type="PANTHER" id="PTHR39322:SF1">
    <property type="entry name" value="ISOVALERYL-HOMOSERINE LACTONE SYNTHASE"/>
    <property type="match status" value="1"/>
</dbReference>
<dbReference type="PRINTS" id="PR01549">
    <property type="entry name" value="AUTOINDCRSYN"/>
</dbReference>
<keyword evidence="3 8" id="KW-0673">Quorum sensing</keyword>
<dbReference type="InterPro" id="IPR001690">
    <property type="entry name" value="Autoind_synthase"/>
</dbReference>
<comment type="catalytic activity">
    <reaction evidence="7 9">
        <text>a fatty acyl-[ACP] + S-adenosyl-L-methionine = an N-acyl-L-homoserine lactone + S-methyl-5'-thioadenosine + holo-[ACP] + H(+)</text>
        <dbReference type="Rhea" id="RHEA:10096"/>
        <dbReference type="Rhea" id="RHEA-COMP:9685"/>
        <dbReference type="Rhea" id="RHEA-COMP:14125"/>
        <dbReference type="ChEBI" id="CHEBI:15378"/>
        <dbReference type="ChEBI" id="CHEBI:17509"/>
        <dbReference type="ChEBI" id="CHEBI:55474"/>
        <dbReference type="ChEBI" id="CHEBI:59789"/>
        <dbReference type="ChEBI" id="CHEBI:64479"/>
        <dbReference type="ChEBI" id="CHEBI:138651"/>
        <dbReference type="EC" id="2.3.1.184"/>
    </reaction>
</comment>
<gene>
    <name evidence="10" type="ORF">M8006_17345</name>
</gene>
<name>A0ABT0SV59_9GAMM</name>
<dbReference type="EMBL" id="JAMJPJ010000057">
    <property type="protein sequence ID" value="MCL7931720.1"/>
    <property type="molecule type" value="Genomic_DNA"/>
</dbReference>
<accession>A0ABT0SV59</accession>
<sequence>MPIYCPLGQVGITLLFSMLKEILCLVGAVKKLNIDLFGISKIYIHLAHFEELDKSTILDIYRARKKAFIDRREWNVGSYEGGEFESDSYDNHEAYYLFSWDDGVTGCVRLRPSTSPTLLTGPLKFIKKSPDAVRIPDSSMWEASRFFITPRPDNFGNIKLGGRLDPRTLALFLRMIEFGMDREIEAFEVVLDCSMLRIMKRSGWHPHIHNTSVSEPLTTSGQASLSRVMCPSSARAAAW</sequence>
<dbReference type="EC" id="2.3.1.184" evidence="1 9"/>
<dbReference type="PROSITE" id="PS51187">
    <property type="entry name" value="AUTOINDUCER_SYNTH_2"/>
    <property type="match status" value="1"/>
</dbReference>
<evidence type="ECO:0000256" key="1">
    <source>
        <dbReference type="ARBA" id="ARBA00012340"/>
    </source>
</evidence>
<evidence type="ECO:0000256" key="8">
    <source>
        <dbReference type="PROSITE-ProRule" id="PRU00533"/>
    </source>
</evidence>
<dbReference type="Proteomes" id="UP001165308">
    <property type="component" value="Unassembled WGS sequence"/>
</dbReference>
<evidence type="ECO:0000256" key="4">
    <source>
        <dbReference type="ARBA" id="ARBA00022679"/>
    </source>
</evidence>
<comment type="similarity">
    <text evidence="8 9">Belongs to the autoinducer synthase family.</text>
</comment>
<dbReference type="Pfam" id="PF00765">
    <property type="entry name" value="Autoind_synth"/>
    <property type="match status" value="1"/>
</dbReference>
<dbReference type="InterPro" id="IPR018311">
    <property type="entry name" value="Autoind_synth_CS"/>
</dbReference>
<dbReference type="Gene3D" id="3.40.630.30">
    <property type="match status" value="1"/>
</dbReference>
<keyword evidence="4 9" id="KW-0808">Transferase</keyword>
<evidence type="ECO:0000313" key="11">
    <source>
        <dbReference type="Proteomes" id="UP001165308"/>
    </source>
</evidence>
<dbReference type="PANTHER" id="PTHR39322">
    <property type="entry name" value="ACYL-HOMOSERINE-LACTONE SYNTHASE"/>
    <property type="match status" value="1"/>
</dbReference>
<keyword evidence="11" id="KW-1185">Reference proteome</keyword>
<dbReference type="InterPro" id="IPR016181">
    <property type="entry name" value="Acyl_CoA_acyltransferase"/>
</dbReference>
<dbReference type="RefSeq" id="WP_250084420.1">
    <property type="nucleotide sequence ID" value="NZ_JAMJPJ010000057.1"/>
</dbReference>
<keyword evidence="6 8" id="KW-0071">Autoinducer synthesis</keyword>
<evidence type="ECO:0000256" key="2">
    <source>
        <dbReference type="ARBA" id="ARBA00018768"/>
    </source>
</evidence>
<evidence type="ECO:0000256" key="6">
    <source>
        <dbReference type="ARBA" id="ARBA00022929"/>
    </source>
</evidence>